<sequence length="247" mass="27255">MSMKMKLKIIIPVNTTEFTEQISKSVNRFRSDKVTIDLEHIDHGTPFIQSRVDLTINAPYVLDKVIQAEQDGYQGVFVTDMDMCGVEAARQAVKIPVVGGFRPNFFTAMLLSQKVSILTVRDVVDLQNEHVRAFGVTENLASILPLDKCVNELKAPSPDAEEIILTELFELACRAIEQDGAGSIMFGCTGFTSFSAPLSELLTAKYKQNVPVIDPNCCAMGYLIMLVENGLSQSGLSYPYQSKIAYS</sequence>
<comment type="similarity">
    <text evidence="1">Belongs to the HyuE racemase family.</text>
</comment>
<gene>
    <name evidence="2" type="ORF">Vspart_01172</name>
</gene>
<dbReference type="EMBL" id="CP046268">
    <property type="protein sequence ID" value="QMV13925.1"/>
    <property type="molecule type" value="Genomic_DNA"/>
</dbReference>
<name>A0ABX6QY44_9VIBR</name>
<organism evidence="2 3">
    <name type="scientific">Vibrio spartinae</name>
    <dbReference type="NCBI Taxonomy" id="1918945"/>
    <lineage>
        <taxon>Bacteria</taxon>
        <taxon>Pseudomonadati</taxon>
        <taxon>Pseudomonadota</taxon>
        <taxon>Gammaproteobacteria</taxon>
        <taxon>Vibrionales</taxon>
        <taxon>Vibrionaceae</taxon>
        <taxon>Vibrio</taxon>
    </lineage>
</organism>
<evidence type="ECO:0000313" key="2">
    <source>
        <dbReference type="EMBL" id="QMV13925.1"/>
    </source>
</evidence>
<keyword evidence="3" id="KW-1185">Reference proteome</keyword>
<evidence type="ECO:0000256" key="1">
    <source>
        <dbReference type="ARBA" id="ARBA00038414"/>
    </source>
</evidence>
<evidence type="ECO:0000313" key="3">
    <source>
        <dbReference type="Proteomes" id="UP000515264"/>
    </source>
</evidence>
<dbReference type="Proteomes" id="UP000515264">
    <property type="component" value="Chromosome 1"/>
</dbReference>
<accession>A0ABX6QY44</accession>
<dbReference type="Pfam" id="PF01177">
    <property type="entry name" value="Asp_Glu_race"/>
    <property type="match status" value="1"/>
</dbReference>
<dbReference type="InterPro" id="IPR015942">
    <property type="entry name" value="Asp/Glu/hydantoin_racemase"/>
</dbReference>
<protein>
    <submittedName>
        <fullName evidence="2">Hydantoin racemase</fullName>
    </submittedName>
</protein>
<proteinExistence type="inferred from homology"/>
<reference evidence="2 3" key="1">
    <citation type="journal article" date="2020" name="J. Nat. Prod.">
        <title>Genomics-Metabolomics Profiling Disclosed Marine Vibrio spartinae 3.6 as a Producer of a New Branched Side Chain Prodigiosin.</title>
        <authorList>
            <person name="Vitale G.A."/>
            <person name="Sciarretta M."/>
            <person name="Palma Esposito F."/>
            <person name="January G.G."/>
            <person name="Giaccio M."/>
            <person name="Bunk B."/>
            <person name="Sproer C."/>
            <person name="Bajerski F."/>
            <person name="Power D."/>
            <person name="Festa C."/>
            <person name="Monti M.C."/>
            <person name="D'Auria M.V."/>
            <person name="de Pascale D."/>
        </authorList>
    </citation>
    <scope>NUCLEOTIDE SEQUENCE [LARGE SCALE GENOMIC DNA]</scope>
    <source>
        <strain evidence="2 3">3.6</strain>
    </source>
</reference>
<dbReference type="Gene3D" id="3.40.50.12500">
    <property type="match status" value="1"/>
</dbReference>
<dbReference type="InterPro" id="IPR053714">
    <property type="entry name" value="Iso_Racemase_Enz_sf"/>
</dbReference>